<evidence type="ECO:0000313" key="4">
    <source>
        <dbReference type="Proteomes" id="UP000185728"/>
    </source>
</evidence>
<sequence>MTADTKKGSLEKVVSGGYCTGCGACAYATSTKMSINEYGEYIPDLSLIEKKDQKTIEKAEFVCPSLNPSFNEDVLASTFLGRDNDKSSEYIGPYQNVYGGYVVESDYRNRGTSGGFGTYIGAALFENGMIDGVIHVKEAKRNNASDPFFKYGISTTLDEIQNGARTKYHVIELSGVLNLIHEKPGKYLLIGVPCMIKAIRRVQLQDSYVKESIKYTLALVCGHLKSVNWTLSLAWGKGITPEKATKFKYRTKGEGIPARAYVFTAYSDAQEIVEDSGNVIGGKFNQGALMLEACDFCDDVVGETADITVGDAWLPQFEIDAQGTNMLIIRNKEINSLLEKCIEEKKVNLVNLTEEDAKYAQAGGFRQRREGLSYRLHKKDKSNKWRPEKRVAANSYKLSPLRKTIYTMRSDVTKVSRVSFHRALKTNNYSIYQRRMKSTLKRLRMLEVASSAPRIISKKIAYIRLKNNI</sequence>
<gene>
    <name evidence="3" type="ORF">SAMN05421766_101871</name>
</gene>
<proteinExistence type="predicted"/>
<evidence type="ECO:0000259" key="1">
    <source>
        <dbReference type="Pfam" id="PF04422"/>
    </source>
</evidence>
<feature type="domain" description="Coenzyme F420 hydrogenase/dehydrogenase beta subunit C-terminal" evidence="2">
    <location>
        <begin position="186"/>
        <end position="354"/>
    </location>
</feature>
<dbReference type="Pfam" id="PF04422">
    <property type="entry name" value="FrhB_FdhB_N"/>
    <property type="match status" value="1"/>
</dbReference>
<dbReference type="InterPro" id="IPR045220">
    <property type="entry name" value="FRHB/FDHB/HCAR-like"/>
</dbReference>
<dbReference type="PANTHER" id="PTHR31332:SF0">
    <property type="entry name" value="7-HYDROXYMETHYL CHLOROPHYLL A REDUCTASE, CHLOROPLASTIC"/>
    <property type="match status" value="1"/>
</dbReference>
<accession>A0ABY1KJT4</accession>
<feature type="domain" description="Coenzyme F420 hydrogenase/dehydrogenase beta subunit N-terminal" evidence="1">
    <location>
        <begin position="98"/>
        <end position="177"/>
    </location>
</feature>
<dbReference type="InterPro" id="IPR007516">
    <property type="entry name" value="Co_F420_Hydgase/DH_bsu_N"/>
</dbReference>
<keyword evidence="4" id="KW-1185">Reference proteome</keyword>
<dbReference type="EMBL" id="FTOB01000001">
    <property type="protein sequence ID" value="SIS42636.1"/>
    <property type="molecule type" value="Genomic_DNA"/>
</dbReference>
<dbReference type="Pfam" id="PF04432">
    <property type="entry name" value="FrhB_FdhB_C"/>
    <property type="match status" value="1"/>
</dbReference>
<evidence type="ECO:0000259" key="2">
    <source>
        <dbReference type="Pfam" id="PF04432"/>
    </source>
</evidence>
<dbReference type="PANTHER" id="PTHR31332">
    <property type="entry name" value="7-HYDROXYMETHYL CHLOROPHYLL A REDUCTASE, CHLOROPLASTIC"/>
    <property type="match status" value="1"/>
</dbReference>
<protein>
    <submittedName>
        <fullName evidence="3">Coenzyme F420-reducing hydrogenase, beta subunit</fullName>
    </submittedName>
</protein>
<dbReference type="RefSeq" id="WP_076453662.1">
    <property type="nucleotide sequence ID" value="NZ_FTOB01000001.1"/>
</dbReference>
<comment type="caution">
    <text evidence="3">The sequence shown here is derived from an EMBL/GenBank/DDBJ whole genome shotgun (WGS) entry which is preliminary data.</text>
</comment>
<organism evidence="3 4">
    <name type="scientific">Zobellia uliginosa</name>
    <dbReference type="NCBI Taxonomy" id="143224"/>
    <lineage>
        <taxon>Bacteria</taxon>
        <taxon>Pseudomonadati</taxon>
        <taxon>Bacteroidota</taxon>
        <taxon>Flavobacteriia</taxon>
        <taxon>Flavobacteriales</taxon>
        <taxon>Flavobacteriaceae</taxon>
        <taxon>Zobellia</taxon>
    </lineage>
</organism>
<name>A0ABY1KJT4_9FLAO</name>
<dbReference type="InterPro" id="IPR007525">
    <property type="entry name" value="FrhB_FdhB_C"/>
</dbReference>
<reference evidence="3 4" key="1">
    <citation type="submission" date="2017-01" db="EMBL/GenBank/DDBJ databases">
        <authorList>
            <person name="Varghese N."/>
            <person name="Submissions S."/>
        </authorList>
    </citation>
    <scope>NUCLEOTIDE SEQUENCE [LARGE SCALE GENOMIC DNA]</scope>
    <source>
        <strain evidence="3 4">DSM 2061</strain>
    </source>
</reference>
<dbReference type="Proteomes" id="UP000185728">
    <property type="component" value="Unassembled WGS sequence"/>
</dbReference>
<evidence type="ECO:0000313" key="3">
    <source>
        <dbReference type="EMBL" id="SIS42636.1"/>
    </source>
</evidence>